<dbReference type="PANTHER" id="PTHR47506">
    <property type="entry name" value="TRANSCRIPTIONAL REGULATORY PROTEIN"/>
    <property type="match status" value="1"/>
</dbReference>
<dbReference type="Pfam" id="PF00440">
    <property type="entry name" value="TetR_N"/>
    <property type="match status" value="1"/>
</dbReference>
<dbReference type="SUPFAM" id="SSF48498">
    <property type="entry name" value="Tetracyclin repressor-like, C-terminal domain"/>
    <property type="match status" value="1"/>
</dbReference>
<dbReference type="InterPro" id="IPR036271">
    <property type="entry name" value="Tet_transcr_reg_TetR-rel_C_sf"/>
</dbReference>
<dbReference type="Gene3D" id="1.10.357.10">
    <property type="entry name" value="Tetracycline Repressor, domain 2"/>
    <property type="match status" value="1"/>
</dbReference>
<keyword evidence="7" id="KW-1185">Reference proteome</keyword>
<evidence type="ECO:0000259" key="5">
    <source>
        <dbReference type="PROSITE" id="PS50977"/>
    </source>
</evidence>
<reference evidence="6 7" key="1">
    <citation type="submission" date="2018-08" db="EMBL/GenBank/DDBJ databases">
        <title>Genomic Encyclopedia of Type Strains, Phase III (KMG-III): the genomes of soil and plant-associated and newly described type strains.</title>
        <authorList>
            <person name="Whitman W."/>
        </authorList>
    </citation>
    <scope>NUCLEOTIDE SEQUENCE [LARGE SCALE GENOMIC DNA]</scope>
    <source>
        <strain evidence="6 7">CGMCC 1.10966</strain>
    </source>
</reference>
<evidence type="ECO:0000256" key="4">
    <source>
        <dbReference type="PROSITE-ProRule" id="PRU00335"/>
    </source>
</evidence>
<keyword evidence="2 4" id="KW-0238">DNA-binding</keyword>
<protein>
    <submittedName>
        <fullName evidence="6">TetR family transcriptional regulator</fullName>
    </submittedName>
</protein>
<dbReference type="Gene3D" id="1.10.10.60">
    <property type="entry name" value="Homeodomain-like"/>
    <property type="match status" value="1"/>
</dbReference>
<dbReference type="EMBL" id="QTTN01000007">
    <property type="protein sequence ID" value="REE89013.1"/>
    <property type="molecule type" value="Genomic_DNA"/>
</dbReference>
<sequence length="194" mass="22540">MARAKEFDEDAVLLKAVDLFWEQGYEKTSMSDLVEHMGIHKRSLYDTFGDKHSLFMKALQRYDQMIAHRYVVSQEQEKSPIDAIRSMFERTVRQREDDSPRGCFIVNTAVELSTHDSECREMVNQRLNRTEIYVRELIEAGQHTGEIAASLNADWLASYFVNALTGLRVMVKTTEDRDKLNHIVDMTMSVLKTR</sequence>
<accession>A0A3D9SFS6</accession>
<comment type="caution">
    <text evidence="6">The sequence shown here is derived from an EMBL/GenBank/DDBJ whole genome shotgun (WGS) entry which is preliminary data.</text>
</comment>
<evidence type="ECO:0000256" key="3">
    <source>
        <dbReference type="ARBA" id="ARBA00023163"/>
    </source>
</evidence>
<dbReference type="GO" id="GO:0003677">
    <property type="term" value="F:DNA binding"/>
    <property type="evidence" value="ECO:0007669"/>
    <property type="project" value="UniProtKB-UniRule"/>
</dbReference>
<feature type="domain" description="HTH tetR-type" evidence="5">
    <location>
        <begin position="6"/>
        <end position="66"/>
    </location>
</feature>
<evidence type="ECO:0000313" key="7">
    <source>
        <dbReference type="Proteomes" id="UP000256304"/>
    </source>
</evidence>
<dbReference type="InterPro" id="IPR001647">
    <property type="entry name" value="HTH_TetR"/>
</dbReference>
<dbReference type="OrthoDB" id="9795242at2"/>
<organism evidence="6 7">
    <name type="scientific">Paenibacillus taihuensis</name>
    <dbReference type="NCBI Taxonomy" id="1156355"/>
    <lineage>
        <taxon>Bacteria</taxon>
        <taxon>Bacillati</taxon>
        <taxon>Bacillota</taxon>
        <taxon>Bacilli</taxon>
        <taxon>Bacillales</taxon>
        <taxon>Paenibacillaceae</taxon>
        <taxon>Paenibacillus</taxon>
    </lineage>
</organism>
<keyword evidence="1" id="KW-0805">Transcription regulation</keyword>
<name>A0A3D9SFS6_9BACL</name>
<dbReference type="InterPro" id="IPR011075">
    <property type="entry name" value="TetR_C"/>
</dbReference>
<evidence type="ECO:0000313" key="6">
    <source>
        <dbReference type="EMBL" id="REE89013.1"/>
    </source>
</evidence>
<gene>
    <name evidence="6" type="ORF">A8990_107109</name>
</gene>
<dbReference type="Proteomes" id="UP000256304">
    <property type="component" value="Unassembled WGS sequence"/>
</dbReference>
<keyword evidence="3" id="KW-0804">Transcription</keyword>
<dbReference type="AlphaFoldDB" id="A0A3D9SFS6"/>
<dbReference type="RefSeq" id="WP_116188518.1">
    <property type="nucleotide sequence ID" value="NZ_QTTN01000007.1"/>
</dbReference>
<dbReference type="Pfam" id="PF16925">
    <property type="entry name" value="TetR_C_13"/>
    <property type="match status" value="1"/>
</dbReference>
<evidence type="ECO:0000256" key="1">
    <source>
        <dbReference type="ARBA" id="ARBA00023015"/>
    </source>
</evidence>
<evidence type="ECO:0000256" key="2">
    <source>
        <dbReference type="ARBA" id="ARBA00023125"/>
    </source>
</evidence>
<dbReference type="PANTHER" id="PTHR47506:SF10">
    <property type="entry name" value="TRANSCRIPTIONAL REGULATORY PROTEIN"/>
    <property type="match status" value="1"/>
</dbReference>
<dbReference type="PROSITE" id="PS50977">
    <property type="entry name" value="HTH_TETR_2"/>
    <property type="match status" value="1"/>
</dbReference>
<proteinExistence type="predicted"/>
<dbReference type="SUPFAM" id="SSF46689">
    <property type="entry name" value="Homeodomain-like"/>
    <property type="match status" value="1"/>
</dbReference>
<dbReference type="InterPro" id="IPR009057">
    <property type="entry name" value="Homeodomain-like_sf"/>
</dbReference>
<feature type="DNA-binding region" description="H-T-H motif" evidence="4">
    <location>
        <begin position="29"/>
        <end position="48"/>
    </location>
</feature>